<keyword evidence="10" id="KW-1185">Reference proteome</keyword>
<feature type="transmembrane region" description="Helical" evidence="8">
    <location>
        <begin position="136"/>
        <end position="160"/>
    </location>
</feature>
<name>A0A7M2YVD0_9ACTN</name>
<reference evidence="10" key="2">
    <citation type="journal article" date="2019" name="MicrobiologyOpen">
        <title>High-quality draft genome sequence of Gaiella occulta isolated from a 150 meter deep mineral water borehole and comparison with the genome sequences of other deep-branching lineages of the phylum Actinobacteria.</title>
        <authorList>
            <person name="Severino R."/>
            <person name="Froufe H.J.C."/>
            <person name="Barroso C."/>
            <person name="Albuquerque L."/>
            <person name="Lobo-da-Cunha A."/>
            <person name="da Costa M.S."/>
            <person name="Egas C."/>
        </authorList>
    </citation>
    <scope>NUCLEOTIDE SEQUENCE [LARGE SCALE GENOMIC DNA]</scope>
    <source>
        <strain evidence="10">F2-233</strain>
    </source>
</reference>
<dbReference type="EMBL" id="QQZY01000005">
    <property type="protein sequence ID" value="RDI74036.1"/>
    <property type="molecule type" value="Genomic_DNA"/>
</dbReference>
<dbReference type="AlphaFoldDB" id="A0A7M2YVD0"/>
<keyword evidence="5 8" id="KW-1133">Transmembrane helix</keyword>
<feature type="transmembrane region" description="Helical" evidence="8">
    <location>
        <begin position="257"/>
        <end position="277"/>
    </location>
</feature>
<evidence type="ECO:0000256" key="4">
    <source>
        <dbReference type="ARBA" id="ARBA00022692"/>
    </source>
</evidence>
<feature type="transmembrane region" description="Helical" evidence="8">
    <location>
        <begin position="201"/>
        <end position="227"/>
    </location>
</feature>
<evidence type="ECO:0000256" key="6">
    <source>
        <dbReference type="ARBA" id="ARBA00023136"/>
    </source>
</evidence>
<accession>A0A7M2YVD0</accession>
<protein>
    <recommendedName>
        <fullName evidence="11">DUF2029 domain-containing protein</fullName>
    </recommendedName>
</protein>
<evidence type="ECO:0000256" key="8">
    <source>
        <dbReference type="SAM" id="Phobius"/>
    </source>
</evidence>
<sequence>MLQRPGGAGATPYGEIVRLPSRSSLRGRPSPRRLRDLVLFLALPLAIVPPFLSYHYRRGLLGVDFERTLLPAARAVAAGASPYPGFGYPPLAAFALTPFTLVPGPDIVFAALLVAAVPASLWLLGVRDWRCYGAAFLWTPVLAAVQTGNVTILLLLGTAICWRRRDSLCGVAAAGGLAIAAKILCWPLLAWLAATRRVAAAVWTAAVAVAVTLALWGLLGFSGLAGYPASLSRLGRSVASDSYTVKAILVDAGVDPALARAAWAAVALAALVAAFLLGRRGDDRRAFGLAAFAMILASPIVWLHSYALLLAPVAVMRPRLSPAWLVPIAFVLVPGTGNGEAWQTATALGVAASTVALALAPEGRRQAAAPAALDPRASTTMPRPR</sequence>
<evidence type="ECO:0000256" key="7">
    <source>
        <dbReference type="ARBA" id="ARBA00024033"/>
    </source>
</evidence>
<reference evidence="9 10" key="1">
    <citation type="submission" date="2018-07" db="EMBL/GenBank/DDBJ databases">
        <title>High-quality-draft genome sequence of Gaiella occulta.</title>
        <authorList>
            <person name="Severino R."/>
            <person name="Froufe H.J.C."/>
            <person name="Rainey F.A."/>
            <person name="Barroso C."/>
            <person name="Albuquerque L."/>
            <person name="Lobo-Da-Cunha A."/>
            <person name="Da Costa M.S."/>
            <person name="Egas C."/>
        </authorList>
    </citation>
    <scope>NUCLEOTIDE SEQUENCE [LARGE SCALE GENOMIC DNA]</scope>
    <source>
        <strain evidence="9 10">F2-233</strain>
    </source>
</reference>
<feature type="transmembrane region" description="Helical" evidence="8">
    <location>
        <begin position="289"/>
        <end position="315"/>
    </location>
</feature>
<feature type="transmembrane region" description="Helical" evidence="8">
    <location>
        <begin position="172"/>
        <end position="194"/>
    </location>
</feature>
<dbReference type="Proteomes" id="UP000254134">
    <property type="component" value="Unassembled WGS sequence"/>
</dbReference>
<evidence type="ECO:0000256" key="3">
    <source>
        <dbReference type="ARBA" id="ARBA00022679"/>
    </source>
</evidence>
<proteinExistence type="inferred from homology"/>
<dbReference type="InterPro" id="IPR018584">
    <property type="entry name" value="GT87"/>
</dbReference>
<comment type="caution">
    <text evidence="9">The sequence shown here is derived from an EMBL/GenBank/DDBJ whole genome shotgun (WGS) entry which is preliminary data.</text>
</comment>
<keyword evidence="6 8" id="KW-0472">Membrane</keyword>
<feature type="transmembrane region" description="Helical" evidence="8">
    <location>
        <begin position="37"/>
        <end position="56"/>
    </location>
</feature>
<comment type="subcellular location">
    <subcellularLocation>
        <location evidence="1">Cell membrane</location>
        <topology evidence="1">Multi-pass membrane protein</topology>
    </subcellularLocation>
</comment>
<evidence type="ECO:0008006" key="11">
    <source>
        <dbReference type="Google" id="ProtNLM"/>
    </source>
</evidence>
<dbReference type="GO" id="GO:0005886">
    <property type="term" value="C:plasma membrane"/>
    <property type="evidence" value="ECO:0007669"/>
    <property type="project" value="UniProtKB-SubCell"/>
</dbReference>
<evidence type="ECO:0000313" key="10">
    <source>
        <dbReference type="Proteomes" id="UP000254134"/>
    </source>
</evidence>
<evidence type="ECO:0000256" key="2">
    <source>
        <dbReference type="ARBA" id="ARBA00022475"/>
    </source>
</evidence>
<comment type="similarity">
    <text evidence="7">Belongs to the glycosyltransferase 87 family.</text>
</comment>
<evidence type="ECO:0000256" key="1">
    <source>
        <dbReference type="ARBA" id="ARBA00004651"/>
    </source>
</evidence>
<keyword evidence="4 8" id="KW-0812">Transmembrane</keyword>
<evidence type="ECO:0000256" key="5">
    <source>
        <dbReference type="ARBA" id="ARBA00022989"/>
    </source>
</evidence>
<evidence type="ECO:0000313" key="9">
    <source>
        <dbReference type="EMBL" id="RDI74036.1"/>
    </source>
</evidence>
<keyword evidence="3" id="KW-0808">Transferase</keyword>
<dbReference type="GO" id="GO:0016758">
    <property type="term" value="F:hexosyltransferase activity"/>
    <property type="evidence" value="ECO:0007669"/>
    <property type="project" value="InterPro"/>
</dbReference>
<organism evidence="9 10">
    <name type="scientific">Gaiella occulta</name>
    <dbReference type="NCBI Taxonomy" id="1002870"/>
    <lineage>
        <taxon>Bacteria</taxon>
        <taxon>Bacillati</taxon>
        <taxon>Actinomycetota</taxon>
        <taxon>Thermoleophilia</taxon>
        <taxon>Gaiellales</taxon>
        <taxon>Gaiellaceae</taxon>
        <taxon>Gaiella</taxon>
    </lineage>
</organism>
<feature type="transmembrane region" description="Helical" evidence="8">
    <location>
        <begin position="107"/>
        <end position="124"/>
    </location>
</feature>
<gene>
    <name evidence="9" type="ORF">Gocc_2133</name>
</gene>
<keyword evidence="2" id="KW-1003">Cell membrane</keyword>
<dbReference type="Pfam" id="PF09594">
    <property type="entry name" value="GT87"/>
    <property type="match status" value="1"/>
</dbReference>